<organism evidence="3 4">
    <name type="scientific">Pichia inconspicua</name>
    <dbReference type="NCBI Taxonomy" id="52247"/>
    <lineage>
        <taxon>Eukaryota</taxon>
        <taxon>Fungi</taxon>
        <taxon>Dikarya</taxon>
        <taxon>Ascomycota</taxon>
        <taxon>Saccharomycotina</taxon>
        <taxon>Pichiomycetes</taxon>
        <taxon>Pichiales</taxon>
        <taxon>Pichiaceae</taxon>
        <taxon>Pichia</taxon>
    </lineage>
</organism>
<evidence type="ECO:0000256" key="1">
    <source>
        <dbReference type="PROSITE-ProRule" id="PRU00175"/>
    </source>
</evidence>
<keyword evidence="1" id="KW-0479">Metal-binding</keyword>
<gene>
    <name evidence="3" type="ORF">CANINC_002337</name>
</gene>
<dbReference type="GO" id="GO:0008270">
    <property type="term" value="F:zinc ion binding"/>
    <property type="evidence" value="ECO:0007669"/>
    <property type="project" value="UniProtKB-KW"/>
</dbReference>
<sequence>MENSPLHFRSIPKELNISGASTNTIQTTFSSFSTPLSVKTDQSSIAGSPYDKSALNTSSYAKNALLGDLNITLIHQFKTVQKKKNVPESFTCSFCNESLHYIFEGERIVDLSCGHSIHYECLSEMICPQNLFESLSINSMQSEIVCPTCELEVSSADESIVSYLKSSRLLSKVDTDFKPIKSSSLNTTFSNSEKDNFNITDLGLANVQEDTTLKESLVDATFEDGIYFDDTIQSQTISLIDSNDDSNCSQIEDDPVTPQSQIGMNFWDQNDRIITPVSTDTAHSSRKKHNMSSFNTELELAKISFAPEFTTINKIESDVELGCVLNISTTEFETPLETNRIEQIKNQIGKNKITDYIVGKIESSFPLAKLDFSLIGGLIIFDIMDVTINQTCFLNCQIFLFEYAIIVINEIGDNILLNQTLNSEIFISSIFENNDNIILNFNSIKLSSFTLTSKNKVLKHKWFVVLTKLTKNYNIIDSIPLIQTSTNAWHLIENTEDNDLIPEDIKIVNTLTSKGLDLPSKFLKRQILRPDPISKTVILTLPLVNSEDYGLENYQYAEAIRKILKMVIDGISVSTDLGVVFLGNRKNMMNKIGNYYGCIGKSWQGWKNIIDSITEDVISSEDSESKNSQWEQCWKYVEILAKLGFNYLKPDNNSLNQVICVSDELFSMERINLPATKFENPFFDSSKNGGFDLSSRIAQLCEKYKAKLDYILLADEFRFEPQQILTLNYYLKESCALPFRYKDTITLDIALDFESLAETLQGKISQLNKVTIKELNVDISFPNFVKLTSFESPCDMIETKNVDSEYDNKYKVSLRNLPSGSEKSLFFSLKVDTTDDSLSSQLKTTLACSHVKIKANQLNIESNVKLDVKLSSPETFIANDSMLINLSVNNDETNLASFSPEDELSLPIVSKLSSVTDAYYIKRRIQMLVIEKLKTAVLTVTGFNQASKEKAIMILNELNHEIWELANSCNSSNTNNINENNIHKWAESLTDELNEIIDGYYLRNFQLSNMKCLSLFLKLS</sequence>
<dbReference type="SUPFAM" id="SSF57850">
    <property type="entry name" value="RING/U-box"/>
    <property type="match status" value="1"/>
</dbReference>
<keyword evidence="1" id="KW-0863">Zinc-finger</keyword>
<dbReference type="PROSITE" id="PS50089">
    <property type="entry name" value="ZF_RING_2"/>
    <property type="match status" value="1"/>
</dbReference>
<keyword evidence="4" id="KW-1185">Reference proteome</keyword>
<dbReference type="Proteomes" id="UP000307173">
    <property type="component" value="Unassembled WGS sequence"/>
</dbReference>
<dbReference type="InterPro" id="IPR013083">
    <property type="entry name" value="Znf_RING/FYVE/PHD"/>
</dbReference>
<evidence type="ECO:0000259" key="2">
    <source>
        <dbReference type="PROSITE" id="PS50089"/>
    </source>
</evidence>
<comment type="caution">
    <text evidence="3">The sequence shown here is derived from an EMBL/GenBank/DDBJ whole genome shotgun (WGS) entry which is preliminary data.</text>
</comment>
<dbReference type="STRING" id="52247.A0A4V4NFR2"/>
<dbReference type="EMBL" id="SELW01000371">
    <property type="protein sequence ID" value="TID28710.1"/>
    <property type="molecule type" value="Genomic_DNA"/>
</dbReference>
<evidence type="ECO:0000313" key="4">
    <source>
        <dbReference type="Proteomes" id="UP000307173"/>
    </source>
</evidence>
<proteinExistence type="predicted"/>
<reference evidence="3 4" key="1">
    <citation type="journal article" date="2019" name="Front. Genet.">
        <title>Whole-Genome Sequencing of the Opportunistic Yeast Pathogen Candida inconspicua Uncovers Its Hybrid Origin.</title>
        <authorList>
            <person name="Mixao V."/>
            <person name="Hansen A.P."/>
            <person name="Saus E."/>
            <person name="Boekhout T."/>
            <person name="Lass-Florl C."/>
            <person name="Gabaldon T."/>
        </authorList>
    </citation>
    <scope>NUCLEOTIDE SEQUENCE [LARGE SCALE GENOMIC DNA]</scope>
    <source>
        <strain evidence="3 4">CBS 180</strain>
    </source>
</reference>
<dbReference type="SMART" id="SM00184">
    <property type="entry name" value="RING"/>
    <property type="match status" value="1"/>
</dbReference>
<dbReference type="Gene3D" id="3.30.40.10">
    <property type="entry name" value="Zinc/RING finger domain, C3HC4 (zinc finger)"/>
    <property type="match status" value="1"/>
</dbReference>
<keyword evidence="1" id="KW-0862">Zinc</keyword>
<feature type="domain" description="RING-type" evidence="2">
    <location>
        <begin position="92"/>
        <end position="150"/>
    </location>
</feature>
<name>A0A4V4NFR2_9ASCO</name>
<evidence type="ECO:0000313" key="3">
    <source>
        <dbReference type="EMBL" id="TID28710.1"/>
    </source>
</evidence>
<dbReference type="InterPro" id="IPR001841">
    <property type="entry name" value="Znf_RING"/>
</dbReference>
<dbReference type="OrthoDB" id="299997at2759"/>
<dbReference type="AlphaFoldDB" id="A0A4V4NFR2"/>
<protein>
    <recommendedName>
        <fullName evidence="2">RING-type domain-containing protein</fullName>
    </recommendedName>
</protein>
<accession>A0A4V4NFR2</accession>